<keyword evidence="6" id="KW-0406">Ion transport</keyword>
<feature type="non-terminal residue" evidence="13">
    <location>
        <position position="1"/>
    </location>
</feature>
<organism evidence="13 14">
    <name type="scientific">Scleropages formosus</name>
    <name type="common">Asian bonytongue</name>
    <name type="synonym">Osteoglossum formosum</name>
    <dbReference type="NCBI Taxonomy" id="113540"/>
    <lineage>
        <taxon>Eukaryota</taxon>
        <taxon>Metazoa</taxon>
        <taxon>Chordata</taxon>
        <taxon>Craniata</taxon>
        <taxon>Vertebrata</taxon>
        <taxon>Euteleostomi</taxon>
        <taxon>Actinopterygii</taxon>
        <taxon>Neopterygii</taxon>
        <taxon>Teleostei</taxon>
        <taxon>Osteoglossocephala</taxon>
        <taxon>Osteoglossomorpha</taxon>
        <taxon>Osteoglossiformes</taxon>
        <taxon>Osteoglossidae</taxon>
        <taxon>Scleropages</taxon>
    </lineage>
</organism>
<dbReference type="InterPro" id="IPR050970">
    <property type="entry name" value="Cl_channel_volt-gated"/>
</dbReference>
<proteinExistence type="predicted"/>
<dbReference type="EMBL" id="JARO02011347">
    <property type="protein sequence ID" value="KPP59957.1"/>
    <property type="molecule type" value="Genomic_DNA"/>
</dbReference>
<keyword evidence="3 12" id="KW-0812">Transmembrane</keyword>
<dbReference type="FunFam" id="3.10.580.10:FF:000019">
    <property type="entry name" value="Chloride voltage-gated channel 2"/>
    <property type="match status" value="1"/>
</dbReference>
<dbReference type="PANTHER" id="PTHR45720">
    <property type="entry name" value="CHLORIDE CHANNEL PROTEIN 2"/>
    <property type="match status" value="1"/>
</dbReference>
<keyword evidence="4" id="KW-0677">Repeat</keyword>
<comment type="subcellular location">
    <subcellularLocation>
        <location evidence="1">Membrane</location>
        <topology evidence="1">Multi-pass membrane protein</topology>
    </subcellularLocation>
</comment>
<evidence type="ECO:0000313" key="13">
    <source>
        <dbReference type="EMBL" id="KPP59957.1"/>
    </source>
</evidence>
<evidence type="ECO:0000256" key="11">
    <source>
        <dbReference type="SAM" id="MobiDB-lite"/>
    </source>
</evidence>
<evidence type="ECO:0000256" key="4">
    <source>
        <dbReference type="ARBA" id="ARBA00022737"/>
    </source>
</evidence>
<keyword evidence="7" id="KW-0129">CBS domain</keyword>
<feature type="region of interest" description="Disordered" evidence="11">
    <location>
        <begin position="406"/>
        <end position="451"/>
    </location>
</feature>
<keyword evidence="9" id="KW-0869">Chloride channel</keyword>
<evidence type="ECO:0000313" key="14">
    <source>
        <dbReference type="Proteomes" id="UP000034805"/>
    </source>
</evidence>
<dbReference type="Proteomes" id="UP000034805">
    <property type="component" value="Unassembled WGS sequence"/>
</dbReference>
<keyword evidence="10" id="KW-0868">Chloride</keyword>
<evidence type="ECO:0000256" key="1">
    <source>
        <dbReference type="ARBA" id="ARBA00004141"/>
    </source>
</evidence>
<evidence type="ECO:0000256" key="7">
    <source>
        <dbReference type="ARBA" id="ARBA00023122"/>
    </source>
</evidence>
<dbReference type="GO" id="GO:0005886">
    <property type="term" value="C:plasma membrane"/>
    <property type="evidence" value="ECO:0007669"/>
    <property type="project" value="TreeGrafter"/>
</dbReference>
<gene>
    <name evidence="13" type="ORF">Z043_122076</name>
</gene>
<dbReference type="PRINTS" id="PR00762">
    <property type="entry name" value="CLCHANNEL"/>
</dbReference>
<evidence type="ECO:0000256" key="3">
    <source>
        <dbReference type="ARBA" id="ARBA00022692"/>
    </source>
</evidence>
<keyword evidence="9" id="KW-0407">Ion channel</keyword>
<dbReference type="SUPFAM" id="SSF81340">
    <property type="entry name" value="Clc chloride channel"/>
    <property type="match status" value="1"/>
</dbReference>
<dbReference type="AlphaFoldDB" id="A0A0P7WAF9"/>
<dbReference type="Gene3D" id="1.10.3080.10">
    <property type="entry name" value="Clc chloride channel"/>
    <property type="match status" value="1"/>
</dbReference>
<keyword evidence="5 12" id="KW-1133">Transmembrane helix</keyword>
<evidence type="ECO:0000256" key="9">
    <source>
        <dbReference type="ARBA" id="ARBA00023173"/>
    </source>
</evidence>
<feature type="transmembrane region" description="Helical" evidence="12">
    <location>
        <begin position="62"/>
        <end position="83"/>
    </location>
</feature>
<feature type="transmembrane region" description="Helical" evidence="12">
    <location>
        <begin position="138"/>
        <end position="156"/>
    </location>
</feature>
<dbReference type="GO" id="GO:0005247">
    <property type="term" value="F:voltage-gated chloride channel activity"/>
    <property type="evidence" value="ECO:0007669"/>
    <property type="project" value="TreeGrafter"/>
</dbReference>
<evidence type="ECO:0000256" key="8">
    <source>
        <dbReference type="ARBA" id="ARBA00023136"/>
    </source>
</evidence>
<protein>
    <submittedName>
        <fullName evidence="13">Uncharacterized protein</fullName>
    </submittedName>
</protein>
<comment type="caution">
    <text evidence="13">The sequence shown here is derived from an EMBL/GenBank/DDBJ whole genome shotgun (WGS) entry which is preliminary data.</text>
</comment>
<sequence>LTQKESLVTLLDNRTWAKQGIAEEFDYIGHSQAWKHPQVNVFVTLVLFIVMKFWMSALATTIPVPCGAFMPVFVIGAAFGRLVGESMAAWFPDGIHTDGNIYPIVPGGYAVVGAAALSGAVTHTVSTAVIVFELTGQISHILPVMIAVILANAYNIRVEDIMVRDVRYITLNCSYRELHEVLLSGHLKTLALVESADSMILLGSIERSQLQALLTQQLGRPRRLEFLRQRALNARKSQEGAPQEPVQKANQEVRFQKPLKPALKRSSVEKNSVEMPMSPHEHSGMALKSLFCAHPDAATVESNSSSGAPDSRKPKRVRISVVIAEWEEQQLDEPVNFNNCKIDPAPFQLVERTSLHKTHTIFSLLGLDHAYVTSIGRLIGVVSLKELRKAIEGSVTVKGVKVRPPLASFRDSGTSSSETEATELHKLWDRHRNLTLPGEHRPSDSEDNKSQ</sequence>
<keyword evidence="8 12" id="KW-0472">Membrane</keyword>
<feature type="transmembrane region" description="Helical" evidence="12">
    <location>
        <begin position="104"/>
        <end position="132"/>
    </location>
</feature>
<dbReference type="InterPro" id="IPR001807">
    <property type="entry name" value="ClC"/>
</dbReference>
<evidence type="ECO:0000256" key="6">
    <source>
        <dbReference type="ARBA" id="ARBA00023065"/>
    </source>
</evidence>
<dbReference type="Gene3D" id="3.10.580.10">
    <property type="entry name" value="CBS-domain"/>
    <property type="match status" value="1"/>
</dbReference>
<name>A0A0P7WAF9_SCLFO</name>
<reference evidence="13 14" key="1">
    <citation type="submission" date="2015-08" db="EMBL/GenBank/DDBJ databases">
        <title>The genome of the Asian arowana (Scleropages formosus).</title>
        <authorList>
            <person name="Tan M.H."/>
            <person name="Gan H.M."/>
            <person name="Croft L.J."/>
            <person name="Austin C.M."/>
        </authorList>
    </citation>
    <scope>NUCLEOTIDE SEQUENCE [LARGE SCALE GENOMIC DNA]</scope>
    <source>
        <strain evidence="13">Aro1</strain>
    </source>
</reference>
<dbReference type="PANTHER" id="PTHR45720:SF6">
    <property type="entry name" value="CHLORIDE CHANNEL PROTEIN 2"/>
    <property type="match status" value="1"/>
</dbReference>
<evidence type="ECO:0000256" key="12">
    <source>
        <dbReference type="SAM" id="Phobius"/>
    </source>
</evidence>
<dbReference type="STRING" id="113540.ENSSFOP00015062104"/>
<accession>A0A0P7WAF9</accession>
<keyword evidence="2" id="KW-0813">Transport</keyword>
<feature type="compositionally biased region" description="Basic and acidic residues" evidence="11">
    <location>
        <begin position="422"/>
        <end position="451"/>
    </location>
</feature>
<evidence type="ECO:0000256" key="2">
    <source>
        <dbReference type="ARBA" id="ARBA00022448"/>
    </source>
</evidence>
<dbReference type="InterPro" id="IPR046342">
    <property type="entry name" value="CBS_dom_sf"/>
</dbReference>
<dbReference type="GO" id="GO:0034707">
    <property type="term" value="C:chloride channel complex"/>
    <property type="evidence" value="ECO:0007669"/>
    <property type="project" value="UniProtKB-KW"/>
</dbReference>
<dbReference type="Pfam" id="PF00654">
    <property type="entry name" value="Voltage_CLC"/>
    <property type="match status" value="1"/>
</dbReference>
<evidence type="ECO:0000256" key="10">
    <source>
        <dbReference type="ARBA" id="ARBA00023214"/>
    </source>
</evidence>
<dbReference type="InterPro" id="IPR014743">
    <property type="entry name" value="Cl-channel_core"/>
</dbReference>
<dbReference type="SUPFAM" id="SSF54631">
    <property type="entry name" value="CBS-domain pair"/>
    <property type="match status" value="1"/>
</dbReference>
<evidence type="ECO:0000256" key="5">
    <source>
        <dbReference type="ARBA" id="ARBA00022989"/>
    </source>
</evidence>